<feature type="compositionally biased region" description="Basic residues" evidence="1">
    <location>
        <begin position="2011"/>
        <end position="2023"/>
    </location>
</feature>
<feature type="region of interest" description="Disordered" evidence="1">
    <location>
        <begin position="2293"/>
        <end position="2315"/>
    </location>
</feature>
<organism evidence="2 3">
    <name type="scientific">Caenorhabditis japonica</name>
    <dbReference type="NCBI Taxonomy" id="281687"/>
    <lineage>
        <taxon>Eukaryota</taxon>
        <taxon>Metazoa</taxon>
        <taxon>Ecdysozoa</taxon>
        <taxon>Nematoda</taxon>
        <taxon>Chromadorea</taxon>
        <taxon>Rhabditida</taxon>
        <taxon>Rhabditina</taxon>
        <taxon>Rhabditomorpha</taxon>
        <taxon>Rhabditoidea</taxon>
        <taxon>Rhabditidae</taxon>
        <taxon>Peloderinae</taxon>
        <taxon>Caenorhabditis</taxon>
    </lineage>
</organism>
<dbReference type="Proteomes" id="UP000005237">
    <property type="component" value="Unassembled WGS sequence"/>
</dbReference>
<feature type="compositionally biased region" description="Low complexity" evidence="1">
    <location>
        <begin position="835"/>
        <end position="864"/>
    </location>
</feature>
<feature type="region of interest" description="Disordered" evidence="1">
    <location>
        <begin position="778"/>
        <end position="812"/>
    </location>
</feature>
<reference evidence="3" key="1">
    <citation type="submission" date="2010-08" db="EMBL/GenBank/DDBJ databases">
        <authorList>
            <consortium name="Caenorhabditis japonica Sequencing Consortium"/>
            <person name="Wilson R.K."/>
        </authorList>
    </citation>
    <scope>NUCLEOTIDE SEQUENCE [LARGE SCALE GENOMIC DNA]</scope>
    <source>
        <strain evidence="3">DF5081</strain>
    </source>
</reference>
<dbReference type="PANTHER" id="PTHR16453:SF9">
    <property type="entry name" value="GATOR COMPLEX PROTEIN MIOS"/>
    <property type="match status" value="1"/>
</dbReference>
<sequence>MAETCSKSFSKLTMEDRNLEFDDIFTELCPKRYNEFGLKREMRFISERIIVEYDPSDTLSVREIMHPMDPFRCHEPFFTHSLADKSKNEYVTAIDFHEHITYFPYAKNTGDICLARYISNFNDINFTKISGQNLFSLPQETIHGLRVGRLDKGMIAVNHRSGLSLESTVTVIDLVKPSRNIAYFDSPIPVNTIDWIWHGPFHLAIGDNKALRIVDVRCPKSLNAVFFENGVKKTALSSTRPLEIACWDGRNILLYDVRRPEVPCNIFKIDLNAGETLLDMKFNPYLTNELFLHTSNYRVMAMQVNPAALIGGRALSNTMYDKWQIITFKHIDRGCTATRHTMKRRENMPCEEVEVPLLDYYDQFEAAKGDEEIPFPTTWQLPSEVDNSIFDRLHEISEYDFEGYLSKAVERVSAEHEYHSSPPKKLYETDGVESFDFVFPGVNGIMCFDRKHFTYRIEVSPKHYEGSVNTYAGSDSVFYYRGLQIQEMIPAQTLTMMCNRLEAGWNAYETSETTLKQLAFKITERNRSMWANWLRNSAIIQYGGKEFVPIGENGMSWKQLVPQLDGPLPEIDLPPYEQPREEEAAGEICKMIAPFFRLFLPDPRPDLPDVQDEELEGPLAPPDNPHRDDAEEKQEFEMSLPSELSQNMRTLCKCHAKMRYYQKKSNERKYMYNPMQKGFFIASSQRIRDKFFRLGWRYVVKPQIMSHRVKVDRRVFKYDVFNDLKKFDRVKPREFQKRVLPPKLIMDSSSVFMKPEYIKEREEKEREMRAKAAQPITAPIGMSLPKLTKQSHDDSRNGSTNTSMLSVASMEEDPERARFMIRAALQLADNDDDNQTTTNPPTPVTATTASTSTASTPVPSAHSTVSTRENDDFEYETAEDAFFGIKKKRMYVVYQPATAPLGLKRYKPDRLSEHTFIRRLEHLMYWGKRRHERKILEGDFEENDKRLSSIKERCTLDLKAALNNHLRVGWQTFYDKYFFFSDKCSYNQLIRKAIQMYNSMCHSGYVKTSFNVAQHERMVFGLKPRFLLKNGLKNLREILELRTGCSMIETTIPKFNHFMNFIQAELPYQIDDLSIQPTEYSPNFRVYKEGELNSQKKKPTAVYDRNDDFMFPTGRLRFCEFEIPPSLMSQIKKQRKPANRKKARCIYLEDLASIRKNTTVHCVRRSQSCPDLALGIFASEEMNYDDEVYTDGVRHYMSEMFLKELREKEQKLDEKEYVTQNETLFGTKITINNSVEHVEKAQNRVSQGTTFVEWDSPMIFVTDGITGENVSRRVVPFPEPQPPRQIKEADSVFEDIPLEVRMSAAKNLHISWLINQPILHTYPGIQILDDERDEMFTLSSTLPRWSKEKRLSRMAKGHEHFINYEKMANEIVSMGLSFDGYDQFVISDETLENEIGYNRLRTPVFEEHSIQHIPSRLMEIMNPSFYGTFDLDKKSRYTIPELAEMRNRRQLQQEILEKRMIRLREPVIEETEHELRREEDLNVEEDDLKTSSDEDESVSTLQPVLQADQEVLIPSMPDSPYSEEDREKIFAIGEDDEEIVGKSGEAREENLVRRKLGVSHDTTEQKIINEKETACGAKHIKDSSTNFDISNDNVICETEAPFGSPVKIVPIGDARDLMANVTKEPKSVTWGGVVEHQIIRPNPSQESRHVDMNFLRELYSMQFSRRVKSSENLPNWLPVRKNSDPTALSLSKGLPRRSSLDQFYKSDEVSSCAACVEEPWPTREICIVCHPDAQIYRCTNIMNLNLPCNTCNSNIYKFSCANYERHASVVNKYRTEFDGVKLETVDNTLKEALAAKVKPAEELSAPWNNRPYRSGEYTAEKLFEACTDRFFQHSQRNQLAEFYHREFHWITWHMDDVKAEKIFVSEQFDVAFDRDADIDMMRDTMNTISQDGEMDMMTTYDQRSGMRIRRWISYSALHTRVQKQNEKVARRKRAAERESKILSGEISVEAAILADIQKRKAKEEAAAKAQVVDVVKTEEERRKAYQLWKKLPIPKFVEDPKQEMPNFKAPKMTKKKKLKRKPPLRSQKLPLDNTWLNDCLKVAILPPPMTINYPKDSNKWTVPFYSSQLMQLSTRERKERAFRPPTPPPTLKKEYAIMKQLERDFYRKMRINLQKSTKRARIARVMRFRRKLVRFRNIGTLARINKSTNRWEKKWSKAWTTAYRQTLVPISRQSHSVPKLPKQPIHKKYIFAYGHQKLRWRLEKLGQSQQSRLFSSSDSEYCPIVILPSKHHEETKRMVSKNSIKKKKCHSFGNFGKMVTQLNHGLDKPKSTDFVRSVQNYHHDASAFEIGESKRVSRKREKDGKPRQMESENKLKMADVLSKRRSRSVPRQFGRKPRLQITSTRSFSVDIDSRRRKELKRLIRKVAKNSKISLDAPSLKELRLVRKNQTSSTIPVEKSDLAEKPFVVANRSLKDSKKFTILSAQRKTSNWTQKERKMESTRLKQIINCRAIKKSCNNYKRPLFPIPLLNSHEADGNDCFLYGRNHTRQKHFTKRRKVLHHAPTRSRVLNTIRKLKETEKRNKEMMCEKPITPKLVDLHLNPWIPLSRKKLNAASLSIKKTSNFPTLSWHRMLKKLTNYHVKISRVRLDSMQKIKKMKELTDGSDEHTVEIMMEPTPNLKSCLKRGNAARRVLNLFSNPVEKMNQGLVLHEPIQSSTSSFQGADAQTPKSEKSVPKLLKYSFGNVPEENSLIEENGKEITTENVTKEVNTRPDTPLVVDIDDKLILANSFAASTSQTSC</sequence>
<feature type="region of interest" description="Disordered" evidence="1">
    <location>
        <begin position="1471"/>
        <end position="1505"/>
    </location>
</feature>
<feature type="region of interest" description="Disordered" evidence="1">
    <location>
        <begin position="607"/>
        <end position="637"/>
    </location>
</feature>
<evidence type="ECO:0008006" key="4">
    <source>
        <dbReference type="Google" id="ProtNLM"/>
    </source>
</evidence>
<dbReference type="SUPFAM" id="SSF50978">
    <property type="entry name" value="WD40 repeat-like"/>
    <property type="match status" value="1"/>
</dbReference>
<feature type="compositionally biased region" description="Acidic residues" evidence="1">
    <location>
        <begin position="1481"/>
        <end position="1497"/>
    </location>
</feature>
<name>A0A8R1DS22_CAEJA</name>
<dbReference type="PANTHER" id="PTHR16453">
    <property type="entry name" value="WD40 DOMAIN-CONTAINING PROTEIN MIO FAMILY MEMBER"/>
    <property type="match status" value="1"/>
</dbReference>
<feature type="region of interest" description="Disordered" evidence="1">
    <location>
        <begin position="827"/>
        <end position="871"/>
    </location>
</feature>
<reference evidence="2" key="2">
    <citation type="submission" date="2022-06" db="UniProtKB">
        <authorList>
            <consortium name="EnsemblMetazoa"/>
        </authorList>
    </citation>
    <scope>IDENTIFICATION</scope>
    <source>
        <strain evidence="2">DF5081</strain>
    </source>
</reference>
<accession>A0A8R1DS22</accession>
<feature type="compositionally biased region" description="Polar residues" evidence="1">
    <location>
        <begin position="797"/>
        <end position="806"/>
    </location>
</feature>
<dbReference type="InterPro" id="IPR037593">
    <property type="entry name" value="MIOS/Sea4"/>
</dbReference>
<evidence type="ECO:0000313" key="3">
    <source>
        <dbReference type="Proteomes" id="UP000005237"/>
    </source>
</evidence>
<dbReference type="GO" id="GO:0034198">
    <property type="term" value="P:cellular response to amino acid starvation"/>
    <property type="evidence" value="ECO:0007669"/>
    <property type="project" value="TreeGrafter"/>
</dbReference>
<keyword evidence="3" id="KW-1185">Reference proteome</keyword>
<protein>
    <recommendedName>
        <fullName evidence="4">WD repeat protein mio zinc-ribbon like domain-containing protein</fullName>
    </recommendedName>
</protein>
<feature type="region of interest" description="Disordered" evidence="1">
    <location>
        <begin position="2001"/>
        <end position="2026"/>
    </location>
</feature>
<dbReference type="GO" id="GO:1904263">
    <property type="term" value="P:positive regulation of TORC1 signaling"/>
    <property type="evidence" value="ECO:0007669"/>
    <property type="project" value="TreeGrafter"/>
</dbReference>
<dbReference type="GO" id="GO:0005737">
    <property type="term" value="C:cytoplasm"/>
    <property type="evidence" value="ECO:0007669"/>
    <property type="project" value="TreeGrafter"/>
</dbReference>
<proteinExistence type="predicted"/>
<dbReference type="EnsemblMetazoa" id="CJA10709b.1">
    <property type="protein sequence ID" value="CJA10709b.1"/>
    <property type="gene ID" value="WBGene00129913"/>
</dbReference>
<evidence type="ECO:0000313" key="2">
    <source>
        <dbReference type="EnsemblMetazoa" id="CJA10709b.1"/>
    </source>
</evidence>
<dbReference type="InterPro" id="IPR036322">
    <property type="entry name" value="WD40_repeat_dom_sf"/>
</dbReference>
<evidence type="ECO:0000256" key="1">
    <source>
        <dbReference type="SAM" id="MobiDB-lite"/>
    </source>
</evidence>
<feature type="compositionally biased region" description="Basic and acidic residues" evidence="1">
    <location>
        <begin position="624"/>
        <end position="636"/>
    </location>
</feature>